<dbReference type="InParanoid" id="A0A2J6T3C9"/>
<dbReference type="EMBL" id="KZ613846">
    <property type="protein sequence ID" value="PMD57541.1"/>
    <property type="molecule type" value="Genomic_DNA"/>
</dbReference>
<dbReference type="OrthoDB" id="2922289at2759"/>
<evidence type="ECO:0000313" key="2">
    <source>
        <dbReference type="EMBL" id="PMD57541.1"/>
    </source>
</evidence>
<keyword evidence="3" id="KW-1185">Reference proteome</keyword>
<organism evidence="2 3">
    <name type="scientific">Hyaloscypha bicolor E</name>
    <dbReference type="NCBI Taxonomy" id="1095630"/>
    <lineage>
        <taxon>Eukaryota</taxon>
        <taxon>Fungi</taxon>
        <taxon>Dikarya</taxon>
        <taxon>Ascomycota</taxon>
        <taxon>Pezizomycotina</taxon>
        <taxon>Leotiomycetes</taxon>
        <taxon>Helotiales</taxon>
        <taxon>Hyaloscyphaceae</taxon>
        <taxon>Hyaloscypha</taxon>
        <taxon>Hyaloscypha bicolor</taxon>
    </lineage>
</organism>
<gene>
    <name evidence="2" type="ORF">K444DRAFT_29799</name>
</gene>
<evidence type="ECO:0000313" key="3">
    <source>
        <dbReference type="Proteomes" id="UP000235371"/>
    </source>
</evidence>
<dbReference type="PANTHER" id="PTHR40788:SF2">
    <property type="entry name" value="CLR5 DOMAIN-CONTAINING PROTEIN"/>
    <property type="match status" value="1"/>
</dbReference>
<accession>A0A2J6T3C9</accession>
<sequence length="826" mass="93955">MDEVMRPPALDELGLPLNRGDNEPVGDEMMQRFAAGDFSGFNLPQPSSFPTAAEAQKEARERSTEVLSSWNKLRQILERYEEVIRRRWMKKTKTQRTAILLKAWPNMSPTHRPDYEAMRKENPATVRSGGTKFREAYMWPDINVEDLVKGKALLLLLNSRGRNTPQMFAHADFDAMRVGHVSGACMPPFLNMYTMLLEGEAVGTYGRLVSWDDDEEAMMKTFNGLGFLPGQGLMILEIQQKLLSFLLACCYSILHEMEPSSMVNEAPTKPEPSPLSDSGEYPTLATIAAEAPYRLPARLDFNRLKALVNAKRSSVEDHIRGLREDPGYFADVLGDWSEHRQEKLPDTNRRRHPVLDEPLFWERVIGNVVTDAYGGLVVWDIISEQLTELAALQAKYSNAITPEKTLPPEYLKALLKFRYTLDQSKTGPIAQLKTGLPASPYYRSTFDREPHVPGSNMIRLQSKTKPDQLMWLFNNLWTDSKLDLLSLPGLVDEIEHHIQSDPKEKAKISLWVARIFGELGLIARIRHELDIYQPWASGFDSGYAEYRDEVEKDFPRRFASLAEIQNNSQGLSVAKFGSPTDGRFYYPSDKRPTKVTTHSMRKAEADLDLFWEKVNTHYRRKIGKSLDQVVQHIFTEARGPLERTAEWIEPIKEKKKKSTAQPSTARPDLDLGHHLTSLRLASEEPSKFVPLQPKLKPKTRGSTQDKTDAIEETAPIQAVGDEHPVFSLKNRAFKVFKALFYNPNQSDLPGEIPWADFLFAMAATGFAPEKLYGSVWQFTPSALDVERSIQFHEPHPVGKIPFRNARRIGRRLSRAYGWHGAMFALE</sequence>
<dbReference type="PANTHER" id="PTHR40788">
    <property type="entry name" value="CLR5 DOMAIN-CONTAINING PROTEIN-RELATED"/>
    <property type="match status" value="1"/>
</dbReference>
<dbReference type="GeneID" id="36579780"/>
<dbReference type="AlphaFoldDB" id="A0A2J6T3C9"/>
<dbReference type="Proteomes" id="UP000235371">
    <property type="component" value="Unassembled WGS sequence"/>
</dbReference>
<reference evidence="2 3" key="1">
    <citation type="submission" date="2016-04" db="EMBL/GenBank/DDBJ databases">
        <title>A degradative enzymes factory behind the ericoid mycorrhizal symbiosis.</title>
        <authorList>
            <consortium name="DOE Joint Genome Institute"/>
            <person name="Martino E."/>
            <person name="Morin E."/>
            <person name="Grelet G."/>
            <person name="Kuo A."/>
            <person name="Kohler A."/>
            <person name="Daghino S."/>
            <person name="Barry K."/>
            <person name="Choi C."/>
            <person name="Cichocki N."/>
            <person name="Clum A."/>
            <person name="Copeland A."/>
            <person name="Hainaut M."/>
            <person name="Haridas S."/>
            <person name="Labutti K."/>
            <person name="Lindquist E."/>
            <person name="Lipzen A."/>
            <person name="Khouja H.-R."/>
            <person name="Murat C."/>
            <person name="Ohm R."/>
            <person name="Olson A."/>
            <person name="Spatafora J."/>
            <person name="Veneault-Fourrey C."/>
            <person name="Henrissat B."/>
            <person name="Grigoriev I."/>
            <person name="Martin F."/>
            <person name="Perotto S."/>
        </authorList>
    </citation>
    <scope>NUCLEOTIDE SEQUENCE [LARGE SCALE GENOMIC DNA]</scope>
    <source>
        <strain evidence="2 3">E</strain>
    </source>
</reference>
<dbReference type="STRING" id="1095630.A0A2J6T3C9"/>
<evidence type="ECO:0000256" key="1">
    <source>
        <dbReference type="SAM" id="MobiDB-lite"/>
    </source>
</evidence>
<feature type="region of interest" description="Disordered" evidence="1">
    <location>
        <begin position="1"/>
        <end position="21"/>
    </location>
</feature>
<name>A0A2J6T3C9_9HELO</name>
<proteinExistence type="predicted"/>
<dbReference type="RefSeq" id="XP_024734445.1">
    <property type="nucleotide sequence ID" value="XM_024871698.1"/>
</dbReference>
<protein>
    <submittedName>
        <fullName evidence="2">Uncharacterized protein</fullName>
    </submittedName>
</protein>
<feature type="region of interest" description="Disordered" evidence="1">
    <location>
        <begin position="650"/>
        <end position="671"/>
    </location>
</feature>